<sequence length="301" mass="31628">MTVSSCAGRVLALLMLVFALTVTGGRLAAAEAKPGHTVLAAHPAVVALASALAEGTDIKVEAAVSARLPFTRWQSYFEGRGSRKLQQLASEADAVIGLRSLWPQDPLFPLARRINFRILEIDAAAPLDHALPGIALRAGTGMGHGPWWSPDNLGRMADIIAADLARLAPGSAGRIDDNLAGFRRRLLVASADVEMALLELDQMAVISLSDRLSYLVSGLNLEPVPFQAPQTRSWSEDQIAALVATIRDSDVGAVLHHTSLPDDVHAAIVGAGASAVIIAPDGDSVVAQWRQAADAVIAALK</sequence>
<dbReference type="InterPro" id="IPR006127">
    <property type="entry name" value="ZnuA-like"/>
</dbReference>
<keyword evidence="2" id="KW-1185">Reference proteome</keyword>
<evidence type="ECO:0000313" key="1">
    <source>
        <dbReference type="EMBL" id="MDV2079328.1"/>
    </source>
</evidence>
<dbReference type="InterPro" id="IPR050492">
    <property type="entry name" value="Bact_metal-bind_prot9"/>
</dbReference>
<reference evidence="1 2" key="1">
    <citation type="submission" date="2023-10" db="EMBL/GenBank/DDBJ databases">
        <title>Characteristics and mechanism of a salt-tolerant marine origin heterotrophic nitrifying- aerobic denitrifying bacteria Marinobacter xestospongiae HN1.</title>
        <authorList>
            <person name="Qi R."/>
        </authorList>
    </citation>
    <scope>NUCLEOTIDE SEQUENCE [LARGE SCALE GENOMIC DNA]</scope>
    <source>
        <strain evidence="1 2">HN1</strain>
    </source>
</reference>
<organism evidence="1 2">
    <name type="scientific">Marinobacter xestospongiae</name>
    <dbReference type="NCBI Taxonomy" id="994319"/>
    <lineage>
        <taxon>Bacteria</taxon>
        <taxon>Pseudomonadati</taxon>
        <taxon>Pseudomonadota</taxon>
        <taxon>Gammaproteobacteria</taxon>
        <taxon>Pseudomonadales</taxon>
        <taxon>Marinobacteraceae</taxon>
        <taxon>Marinobacter</taxon>
    </lineage>
</organism>
<dbReference type="RefSeq" id="WP_316973906.1">
    <property type="nucleotide sequence ID" value="NZ_JAWIIJ010000007.1"/>
</dbReference>
<dbReference type="Gene3D" id="3.40.50.1980">
    <property type="entry name" value="Nitrogenase molybdenum iron protein domain"/>
    <property type="match status" value="1"/>
</dbReference>
<dbReference type="Proteomes" id="UP001269819">
    <property type="component" value="Unassembled WGS sequence"/>
</dbReference>
<gene>
    <name evidence="1" type="ORF">RYS15_11560</name>
</gene>
<dbReference type="SUPFAM" id="SSF53807">
    <property type="entry name" value="Helical backbone' metal receptor"/>
    <property type="match status" value="1"/>
</dbReference>
<proteinExistence type="predicted"/>
<dbReference type="Pfam" id="PF01297">
    <property type="entry name" value="ZnuA"/>
    <property type="match status" value="1"/>
</dbReference>
<comment type="caution">
    <text evidence="1">The sequence shown here is derived from an EMBL/GenBank/DDBJ whole genome shotgun (WGS) entry which is preliminary data.</text>
</comment>
<evidence type="ECO:0000313" key="2">
    <source>
        <dbReference type="Proteomes" id="UP001269819"/>
    </source>
</evidence>
<accession>A0ABU3VYF9</accession>
<protein>
    <submittedName>
        <fullName evidence="1">Zinc ABC transporter substrate-binding protein</fullName>
    </submittedName>
</protein>
<dbReference type="EMBL" id="JAWIIJ010000007">
    <property type="protein sequence ID" value="MDV2079328.1"/>
    <property type="molecule type" value="Genomic_DNA"/>
</dbReference>
<name>A0ABU3VYF9_9GAMM</name>
<dbReference type="PANTHER" id="PTHR42953:SF4">
    <property type="entry name" value="METAL ABC TRANSPORTER SUBSTRATE-BINDING PROTEIN"/>
    <property type="match status" value="1"/>
</dbReference>
<dbReference type="PANTHER" id="PTHR42953">
    <property type="entry name" value="HIGH-AFFINITY ZINC UPTAKE SYSTEM PROTEIN ZNUA-RELATED"/>
    <property type="match status" value="1"/>
</dbReference>